<dbReference type="Proteomes" id="UP000703661">
    <property type="component" value="Unassembled WGS sequence"/>
</dbReference>
<evidence type="ECO:0000313" key="1">
    <source>
        <dbReference type="EMBL" id="KAF9992810.1"/>
    </source>
</evidence>
<gene>
    <name evidence="1" type="ORF">BGZ80_008398</name>
</gene>
<dbReference type="EMBL" id="JAAAID010004537">
    <property type="protein sequence ID" value="KAF9992810.1"/>
    <property type="molecule type" value="Genomic_DNA"/>
</dbReference>
<sequence>MFGETLAKEEPEVTTVSIRPGVVDTEMQSAIRTKGVGNMVPDQHAKFVNYHTSKELLHPDEPGHVIASLSVKAPNSINGRFFSWNDEELKEHRK</sequence>
<evidence type="ECO:0000313" key="2">
    <source>
        <dbReference type="Proteomes" id="UP000703661"/>
    </source>
</evidence>
<protein>
    <submittedName>
        <fullName evidence="1">Uncharacterized protein</fullName>
    </submittedName>
</protein>
<organism evidence="1 2">
    <name type="scientific">Entomortierella chlamydospora</name>
    <dbReference type="NCBI Taxonomy" id="101097"/>
    <lineage>
        <taxon>Eukaryota</taxon>
        <taxon>Fungi</taxon>
        <taxon>Fungi incertae sedis</taxon>
        <taxon>Mucoromycota</taxon>
        <taxon>Mortierellomycotina</taxon>
        <taxon>Mortierellomycetes</taxon>
        <taxon>Mortierellales</taxon>
        <taxon>Mortierellaceae</taxon>
        <taxon>Entomortierella</taxon>
    </lineage>
</organism>
<proteinExistence type="predicted"/>
<dbReference type="SUPFAM" id="SSF51735">
    <property type="entry name" value="NAD(P)-binding Rossmann-fold domains"/>
    <property type="match status" value="1"/>
</dbReference>
<dbReference type="AlphaFoldDB" id="A0A9P6MD24"/>
<accession>A0A9P6MD24</accession>
<dbReference type="InterPro" id="IPR036291">
    <property type="entry name" value="NAD(P)-bd_dom_sf"/>
</dbReference>
<name>A0A9P6MD24_9FUNG</name>
<dbReference type="Gene3D" id="3.40.50.720">
    <property type="entry name" value="NAD(P)-binding Rossmann-like Domain"/>
    <property type="match status" value="1"/>
</dbReference>
<reference evidence="1" key="1">
    <citation type="journal article" date="2020" name="Fungal Divers.">
        <title>Resolving the Mortierellaceae phylogeny through synthesis of multi-gene phylogenetics and phylogenomics.</title>
        <authorList>
            <person name="Vandepol N."/>
            <person name="Liber J."/>
            <person name="Desiro A."/>
            <person name="Na H."/>
            <person name="Kennedy M."/>
            <person name="Barry K."/>
            <person name="Grigoriev I.V."/>
            <person name="Miller A.N."/>
            <person name="O'Donnell K."/>
            <person name="Stajich J.E."/>
            <person name="Bonito G."/>
        </authorList>
    </citation>
    <scope>NUCLEOTIDE SEQUENCE</scope>
    <source>
        <strain evidence="1">NRRL 2769</strain>
    </source>
</reference>
<comment type="caution">
    <text evidence="1">The sequence shown here is derived from an EMBL/GenBank/DDBJ whole genome shotgun (WGS) entry which is preliminary data.</text>
</comment>
<keyword evidence="2" id="KW-1185">Reference proteome</keyword>